<reference evidence="8" key="1">
    <citation type="journal article" date="2019" name="Int. J. Syst. Evol. Microbiol.">
        <title>The Global Catalogue of Microorganisms (GCM) 10K type strain sequencing project: providing services to taxonomists for standard genome sequencing and annotation.</title>
        <authorList>
            <consortium name="The Broad Institute Genomics Platform"/>
            <consortium name="The Broad Institute Genome Sequencing Center for Infectious Disease"/>
            <person name="Wu L."/>
            <person name="Ma J."/>
        </authorList>
    </citation>
    <scope>NUCLEOTIDE SEQUENCE [LARGE SCALE GENOMIC DNA]</scope>
    <source>
        <strain evidence="8">CCUG 56754</strain>
    </source>
</reference>
<dbReference type="Pfam" id="PF02133">
    <property type="entry name" value="Transp_cyt_pur"/>
    <property type="match status" value="1"/>
</dbReference>
<feature type="transmembrane region" description="Helical" evidence="6">
    <location>
        <begin position="408"/>
        <end position="426"/>
    </location>
</feature>
<dbReference type="PANTHER" id="PTHR30569">
    <property type="entry name" value="CYTOSINE TRANSPORTER CODB"/>
    <property type="match status" value="1"/>
</dbReference>
<protein>
    <submittedName>
        <fullName evidence="7">Cytosine permease</fullName>
    </submittedName>
</protein>
<feature type="transmembrane region" description="Helical" evidence="6">
    <location>
        <begin position="66"/>
        <end position="88"/>
    </location>
</feature>
<proteinExistence type="inferred from homology"/>
<dbReference type="Proteomes" id="UP001597040">
    <property type="component" value="Unassembled WGS sequence"/>
</dbReference>
<dbReference type="Gene3D" id="1.10.4160.10">
    <property type="entry name" value="Hydantoin permease"/>
    <property type="match status" value="1"/>
</dbReference>
<keyword evidence="8" id="KW-1185">Reference proteome</keyword>
<evidence type="ECO:0000256" key="4">
    <source>
        <dbReference type="ARBA" id="ARBA00022989"/>
    </source>
</evidence>
<gene>
    <name evidence="7" type="primary">codB</name>
    <name evidence="7" type="ORF">ACFQ3N_16765</name>
</gene>
<feature type="transmembrane region" description="Helical" evidence="6">
    <location>
        <begin position="343"/>
        <end position="363"/>
    </location>
</feature>
<evidence type="ECO:0000256" key="1">
    <source>
        <dbReference type="ARBA" id="ARBA00004141"/>
    </source>
</evidence>
<feature type="transmembrane region" description="Helical" evidence="6">
    <location>
        <begin position="142"/>
        <end position="160"/>
    </location>
</feature>
<dbReference type="NCBIfam" id="NF008241">
    <property type="entry name" value="PRK11017.1"/>
    <property type="match status" value="1"/>
</dbReference>
<sequence>MKTQNINSKKKLTEYVDVDYTLTHVPLHARKNWVSIFVVLLGFTFLATSMAAGANIGVAFKMDELIQILIIGSLILALYVGFLCWISAKTGLNSILLARYALGKIGSKWGDIILGGTQVFWYAVQSAYIGTVFTQAFGLEKYYIPITVFFSLFFGVFAIKGTRGMEIIAYASMPAFIYLAYIIPSLSIESAGGIQELFLIEPKATATMTFSAAVTITVGTFISGGTNAPNWARFAKTPKTGFIAGFLSFFVGTIVMVFSGMLGGIALQQGDMVEILISMGIVIMGVIILIFNIWTTNTATAYSFGVAGAEFFNKPNKIPYVFWGLIIATIMAAVGIYEVFIPFLSMLGIFIPPLGGLIIADYFYTWRKSFPKLENVKFRTVRYANLTAYLLATLGAYISSIFEVGFPSINGVFLVIVFVFVLNKTFEKLGISDLHEIVDEPEIKKPENDNKTGISI</sequence>
<feature type="transmembrane region" description="Helical" evidence="6">
    <location>
        <begin position="109"/>
        <end position="130"/>
    </location>
</feature>
<dbReference type="RefSeq" id="WP_390363717.1">
    <property type="nucleotide sequence ID" value="NZ_JBHTKJ010000055.1"/>
</dbReference>
<feature type="transmembrane region" description="Helical" evidence="6">
    <location>
        <begin position="240"/>
        <end position="263"/>
    </location>
</feature>
<comment type="subcellular location">
    <subcellularLocation>
        <location evidence="1">Membrane</location>
        <topology evidence="1">Multi-pass membrane protein</topology>
    </subcellularLocation>
</comment>
<evidence type="ECO:0000313" key="8">
    <source>
        <dbReference type="Proteomes" id="UP001597040"/>
    </source>
</evidence>
<dbReference type="CDD" id="cd11484">
    <property type="entry name" value="SLC-NCS1sbd_CobB-like"/>
    <property type="match status" value="1"/>
</dbReference>
<organism evidence="7 8">
    <name type="scientific">Virgibacillus byunsanensis</name>
    <dbReference type="NCBI Taxonomy" id="570945"/>
    <lineage>
        <taxon>Bacteria</taxon>
        <taxon>Bacillati</taxon>
        <taxon>Bacillota</taxon>
        <taxon>Bacilli</taxon>
        <taxon>Bacillales</taxon>
        <taxon>Bacillaceae</taxon>
        <taxon>Virgibacillus</taxon>
    </lineage>
</organism>
<name>A0ABW3LNM7_9BACI</name>
<dbReference type="PANTHER" id="PTHR30569:SF0">
    <property type="entry name" value="CYTOSINE PERMEASE"/>
    <property type="match status" value="1"/>
</dbReference>
<accession>A0ABW3LNM7</accession>
<comment type="similarity">
    <text evidence="2">Belongs to the purine-cytosine permease (2.A.39) family.</text>
</comment>
<comment type="caution">
    <text evidence="7">The sequence shown here is derived from an EMBL/GenBank/DDBJ whole genome shotgun (WGS) entry which is preliminary data.</text>
</comment>
<feature type="transmembrane region" description="Helical" evidence="6">
    <location>
        <begin position="167"/>
        <end position="188"/>
    </location>
</feature>
<evidence type="ECO:0000256" key="5">
    <source>
        <dbReference type="ARBA" id="ARBA00023136"/>
    </source>
</evidence>
<evidence type="ECO:0000256" key="6">
    <source>
        <dbReference type="SAM" id="Phobius"/>
    </source>
</evidence>
<feature type="transmembrane region" description="Helical" evidence="6">
    <location>
        <begin position="275"/>
        <end position="294"/>
    </location>
</feature>
<feature type="transmembrane region" description="Helical" evidence="6">
    <location>
        <begin position="208"/>
        <end position="228"/>
    </location>
</feature>
<feature type="transmembrane region" description="Helical" evidence="6">
    <location>
        <begin position="320"/>
        <end position="337"/>
    </location>
</feature>
<feature type="transmembrane region" description="Helical" evidence="6">
    <location>
        <begin position="383"/>
        <end position="402"/>
    </location>
</feature>
<keyword evidence="3 6" id="KW-0812">Transmembrane</keyword>
<evidence type="ECO:0000256" key="3">
    <source>
        <dbReference type="ARBA" id="ARBA00022692"/>
    </source>
</evidence>
<evidence type="ECO:0000313" key="7">
    <source>
        <dbReference type="EMBL" id="MFD1040026.1"/>
    </source>
</evidence>
<dbReference type="InterPro" id="IPR001248">
    <property type="entry name" value="Pur-cyt_permease"/>
</dbReference>
<evidence type="ECO:0000256" key="2">
    <source>
        <dbReference type="ARBA" id="ARBA00008974"/>
    </source>
</evidence>
<keyword evidence="5 6" id="KW-0472">Membrane</keyword>
<dbReference type="InterPro" id="IPR030191">
    <property type="entry name" value="CodB"/>
</dbReference>
<feature type="transmembrane region" description="Helical" evidence="6">
    <location>
        <begin position="33"/>
        <end position="60"/>
    </location>
</feature>
<dbReference type="EMBL" id="JBHTKJ010000055">
    <property type="protein sequence ID" value="MFD1040026.1"/>
    <property type="molecule type" value="Genomic_DNA"/>
</dbReference>
<keyword evidence="4 6" id="KW-1133">Transmembrane helix</keyword>